<dbReference type="EMBL" id="AWSE01000004">
    <property type="protein sequence ID" value="ERH25909.1"/>
    <property type="molecule type" value="Genomic_DNA"/>
</dbReference>
<dbReference type="Pfam" id="PF00753">
    <property type="entry name" value="Lactamase_B"/>
    <property type="match status" value="1"/>
</dbReference>
<dbReference type="AlphaFoldDB" id="U1QWQ0"/>
<dbReference type="Proteomes" id="UP000016536">
    <property type="component" value="Unassembled WGS sequence"/>
</dbReference>
<sequence>MINTSSFFTRLTKNTWVATEERGGWCVSNIGLIDGADSSLLVDTPATLRRMRRVLSEVKGLGASMIKYAANTHAHGDHTFGNCLLPDECEIYGTPQTRHECLRNGTNLTALWPDVDWGEIVVRPPTSLVDTKTVVHLGGVSVELINAGAGHTKGDLLVLIPEDSVLFAGDLVMNRTTPFYLFGDIVASRSTLEFILDLHPDFIVPGHGPMLPGVRGVLEGLEYLNWLQSSIDFAIDSDMDDEQIVQFCANSPFCCWAEPERSVANILVGMTALGARDNKDLEWSRLSKLMAASIGQETLTCHA</sequence>
<comment type="caution">
    <text evidence="2">The sequence shown here is derived from an EMBL/GenBank/DDBJ whole genome shotgun (WGS) entry which is preliminary data.</text>
</comment>
<dbReference type="CDD" id="cd16282">
    <property type="entry name" value="metallo-hydrolase-like_MBL-fold"/>
    <property type="match status" value="1"/>
</dbReference>
<name>U1QWQ0_9ACTO</name>
<dbReference type="HOGENOM" id="CLU_056342_1_1_11"/>
<evidence type="ECO:0000259" key="1">
    <source>
        <dbReference type="SMART" id="SM00849"/>
    </source>
</evidence>
<protein>
    <submittedName>
        <fullName evidence="2">Metallo-beta-lactamase domain protein</fullName>
    </submittedName>
</protein>
<gene>
    <name evidence="2" type="ORF">HMPREF1979_00058</name>
</gene>
<feature type="domain" description="Metallo-beta-lactamase" evidence="1">
    <location>
        <begin position="27"/>
        <end position="207"/>
    </location>
</feature>
<dbReference type="RefSeq" id="WP_021609211.1">
    <property type="nucleotide sequence ID" value="NZ_KE951955.1"/>
</dbReference>
<keyword evidence="3" id="KW-1185">Reference proteome</keyword>
<dbReference type="SMART" id="SM00849">
    <property type="entry name" value="Lactamase_B"/>
    <property type="match status" value="1"/>
</dbReference>
<dbReference type="Gene3D" id="3.60.15.10">
    <property type="entry name" value="Ribonuclease Z/Hydroxyacylglutathione hydrolase-like"/>
    <property type="match status" value="1"/>
</dbReference>
<dbReference type="InterPro" id="IPR050855">
    <property type="entry name" value="NDM-1-like"/>
</dbReference>
<dbReference type="InterPro" id="IPR036866">
    <property type="entry name" value="RibonucZ/Hydroxyglut_hydro"/>
</dbReference>
<evidence type="ECO:0000313" key="3">
    <source>
        <dbReference type="Proteomes" id="UP000016536"/>
    </source>
</evidence>
<organism evidence="2 3">
    <name type="scientific">Actinomyces johnsonii F0542</name>
    <dbReference type="NCBI Taxonomy" id="1321818"/>
    <lineage>
        <taxon>Bacteria</taxon>
        <taxon>Bacillati</taxon>
        <taxon>Actinomycetota</taxon>
        <taxon>Actinomycetes</taxon>
        <taxon>Actinomycetales</taxon>
        <taxon>Actinomycetaceae</taxon>
        <taxon>Actinomyces</taxon>
    </lineage>
</organism>
<reference evidence="2 3" key="1">
    <citation type="submission" date="2013-08" db="EMBL/GenBank/DDBJ databases">
        <authorList>
            <person name="Weinstock G."/>
            <person name="Sodergren E."/>
            <person name="Wylie T."/>
            <person name="Fulton L."/>
            <person name="Fulton R."/>
            <person name="Fronick C."/>
            <person name="O'Laughlin M."/>
            <person name="Godfrey J."/>
            <person name="Miner T."/>
            <person name="Herter B."/>
            <person name="Appelbaum E."/>
            <person name="Cordes M."/>
            <person name="Lek S."/>
            <person name="Wollam A."/>
            <person name="Pepin K.H."/>
            <person name="Palsikar V.B."/>
            <person name="Mitreva M."/>
            <person name="Wilson R.K."/>
        </authorList>
    </citation>
    <scope>NUCLEOTIDE SEQUENCE [LARGE SCALE GENOMIC DNA]</scope>
    <source>
        <strain evidence="2 3">F0542</strain>
    </source>
</reference>
<dbReference type="PANTHER" id="PTHR42951">
    <property type="entry name" value="METALLO-BETA-LACTAMASE DOMAIN-CONTAINING"/>
    <property type="match status" value="1"/>
</dbReference>
<dbReference type="PANTHER" id="PTHR42951:SF4">
    <property type="entry name" value="ACYL-COENZYME A THIOESTERASE MBLAC2"/>
    <property type="match status" value="1"/>
</dbReference>
<evidence type="ECO:0000313" key="2">
    <source>
        <dbReference type="EMBL" id="ERH25909.1"/>
    </source>
</evidence>
<dbReference type="InterPro" id="IPR001279">
    <property type="entry name" value="Metallo-B-lactamas"/>
</dbReference>
<accession>U1QWQ0</accession>
<proteinExistence type="predicted"/>
<dbReference type="SUPFAM" id="SSF56281">
    <property type="entry name" value="Metallo-hydrolase/oxidoreductase"/>
    <property type="match status" value="1"/>
</dbReference>